<accession>A0A2G8L9W4</accession>
<keyword evidence="3" id="KW-1185">Reference proteome</keyword>
<sequence>MWKGFLKRLTYCKQTVCDSICLYVSYCVEGTLLFGSVNSWKNRVGPSNNNNLRTQETQTTAKVAFVSDPENAASDPRGSIHTPREPGQMGTPYHGGDGTAPYMGGGGGSRGMQLSASQRGDVTEQPENLGHGERGVTTTQGEGHNILPPLGESAARDFSVEVKGRNQGSTDGSDGEGASDKKQRKRKRKQKKRKSVSSDDEKNDLLDDSFQDRALSPLGEEVPVVEM</sequence>
<evidence type="ECO:0000313" key="3">
    <source>
        <dbReference type="Proteomes" id="UP000230750"/>
    </source>
</evidence>
<protein>
    <submittedName>
        <fullName evidence="2">Uncharacterized protein</fullName>
    </submittedName>
</protein>
<organism evidence="2 3">
    <name type="scientific">Stichopus japonicus</name>
    <name type="common">Sea cucumber</name>
    <dbReference type="NCBI Taxonomy" id="307972"/>
    <lineage>
        <taxon>Eukaryota</taxon>
        <taxon>Metazoa</taxon>
        <taxon>Echinodermata</taxon>
        <taxon>Eleutherozoa</taxon>
        <taxon>Echinozoa</taxon>
        <taxon>Holothuroidea</taxon>
        <taxon>Aspidochirotacea</taxon>
        <taxon>Aspidochirotida</taxon>
        <taxon>Stichopodidae</taxon>
        <taxon>Apostichopus</taxon>
    </lineage>
</organism>
<evidence type="ECO:0000313" key="2">
    <source>
        <dbReference type="EMBL" id="PIK57047.1"/>
    </source>
</evidence>
<feature type="region of interest" description="Disordered" evidence="1">
    <location>
        <begin position="69"/>
        <end position="227"/>
    </location>
</feature>
<feature type="compositionally biased region" description="Gly residues" evidence="1">
    <location>
        <begin position="93"/>
        <end position="110"/>
    </location>
</feature>
<comment type="caution">
    <text evidence="2">The sequence shown here is derived from an EMBL/GenBank/DDBJ whole genome shotgun (WGS) entry which is preliminary data.</text>
</comment>
<reference evidence="2 3" key="1">
    <citation type="journal article" date="2017" name="PLoS Biol.">
        <title>The sea cucumber genome provides insights into morphological evolution and visceral regeneration.</title>
        <authorList>
            <person name="Zhang X."/>
            <person name="Sun L."/>
            <person name="Yuan J."/>
            <person name="Sun Y."/>
            <person name="Gao Y."/>
            <person name="Zhang L."/>
            <person name="Li S."/>
            <person name="Dai H."/>
            <person name="Hamel J.F."/>
            <person name="Liu C."/>
            <person name="Yu Y."/>
            <person name="Liu S."/>
            <person name="Lin W."/>
            <person name="Guo K."/>
            <person name="Jin S."/>
            <person name="Xu P."/>
            <person name="Storey K.B."/>
            <person name="Huan P."/>
            <person name="Zhang T."/>
            <person name="Zhou Y."/>
            <person name="Zhang J."/>
            <person name="Lin C."/>
            <person name="Li X."/>
            <person name="Xing L."/>
            <person name="Huo D."/>
            <person name="Sun M."/>
            <person name="Wang L."/>
            <person name="Mercier A."/>
            <person name="Li F."/>
            <person name="Yang H."/>
            <person name="Xiang J."/>
        </authorList>
    </citation>
    <scope>NUCLEOTIDE SEQUENCE [LARGE SCALE GENOMIC DNA]</scope>
    <source>
        <strain evidence="2">Shaxun</strain>
        <tissue evidence="2">Muscle</tissue>
    </source>
</reference>
<proteinExistence type="predicted"/>
<feature type="compositionally biased region" description="Basic and acidic residues" evidence="1">
    <location>
        <begin position="154"/>
        <end position="164"/>
    </location>
</feature>
<feature type="compositionally biased region" description="Basic residues" evidence="1">
    <location>
        <begin position="182"/>
        <end position="195"/>
    </location>
</feature>
<evidence type="ECO:0000256" key="1">
    <source>
        <dbReference type="SAM" id="MobiDB-lite"/>
    </source>
</evidence>
<dbReference type="EMBL" id="MRZV01000155">
    <property type="protein sequence ID" value="PIK57047.1"/>
    <property type="molecule type" value="Genomic_DNA"/>
</dbReference>
<dbReference type="Proteomes" id="UP000230750">
    <property type="component" value="Unassembled WGS sequence"/>
</dbReference>
<gene>
    <name evidence="2" type="ORF">BSL78_06043</name>
</gene>
<name>A0A2G8L9W4_STIJA</name>
<dbReference type="OrthoDB" id="10651319at2759"/>
<dbReference type="AlphaFoldDB" id="A0A2G8L9W4"/>
<feature type="compositionally biased region" description="Basic and acidic residues" evidence="1">
    <location>
        <begin position="196"/>
        <end position="205"/>
    </location>
</feature>